<feature type="region of interest" description="Disordered" evidence="1">
    <location>
        <begin position="216"/>
        <end position="237"/>
    </location>
</feature>
<feature type="domain" description="NYN" evidence="2">
    <location>
        <begin position="90"/>
        <end position="189"/>
    </location>
</feature>
<dbReference type="Proteomes" id="UP001238163">
    <property type="component" value="Unassembled WGS sequence"/>
</dbReference>
<dbReference type="InterPro" id="IPR021139">
    <property type="entry name" value="NYN"/>
</dbReference>
<reference evidence="3" key="1">
    <citation type="submission" date="2023-07" db="EMBL/GenBank/DDBJ databases">
        <title>Genomic Encyclopedia of Type Strains, Phase IV (KMG-IV): sequencing the most valuable type-strain genomes for metagenomic binning, comparative biology and taxonomic classification.</title>
        <authorList>
            <person name="Goeker M."/>
        </authorList>
    </citation>
    <scope>NUCLEOTIDE SEQUENCE</scope>
    <source>
        <strain evidence="3">DSM 24202</strain>
    </source>
</reference>
<feature type="compositionally biased region" description="Polar residues" evidence="1">
    <location>
        <begin position="216"/>
        <end position="226"/>
    </location>
</feature>
<name>A0AAE3VG27_9BACT</name>
<evidence type="ECO:0000313" key="3">
    <source>
        <dbReference type="EMBL" id="MDQ0289519.1"/>
    </source>
</evidence>
<organism evidence="3 4">
    <name type="scientific">Oligosphaera ethanolica</name>
    <dbReference type="NCBI Taxonomy" id="760260"/>
    <lineage>
        <taxon>Bacteria</taxon>
        <taxon>Pseudomonadati</taxon>
        <taxon>Lentisphaerota</taxon>
        <taxon>Oligosphaeria</taxon>
        <taxon>Oligosphaerales</taxon>
        <taxon>Oligosphaeraceae</taxon>
        <taxon>Oligosphaera</taxon>
    </lineage>
</organism>
<dbReference type="Gene3D" id="3.40.50.1010">
    <property type="entry name" value="5'-nuclease"/>
    <property type="match status" value="1"/>
</dbReference>
<dbReference type="EMBL" id="JAUSVL010000001">
    <property type="protein sequence ID" value="MDQ0289519.1"/>
    <property type="molecule type" value="Genomic_DNA"/>
</dbReference>
<evidence type="ECO:0000259" key="2">
    <source>
        <dbReference type="Pfam" id="PF01936"/>
    </source>
</evidence>
<gene>
    <name evidence="3" type="ORF">J3R75_001626</name>
</gene>
<dbReference type="Pfam" id="PF01936">
    <property type="entry name" value="NYN"/>
    <property type="match status" value="1"/>
</dbReference>
<dbReference type="AlphaFoldDB" id="A0AAE3VG27"/>
<sequence>MPTAILVDGDFYLRRYRFLRGRATPDVVAKNLHWMARQHLKQDHGRDDRTLYRIFFYDCQPLQHKVHNPVSGTAIDYSKTDVARWRLAFHEELRKLRKVALRLGYLNERCGQWVLGGEKLKQLLAGKITINDLNDHDVRYEVTQKGVDMRIGLDIASMSYKRQVDQIILVAGDSDFVPAAKLARREGIDFILDPMWAQVRPDLYEHIDGLRSVFNRQNGHPTNADATSEAPLAQEEI</sequence>
<protein>
    <submittedName>
        <fullName evidence="3">Uncharacterized LabA/DUF88 family protein</fullName>
    </submittedName>
</protein>
<evidence type="ECO:0000313" key="4">
    <source>
        <dbReference type="Proteomes" id="UP001238163"/>
    </source>
</evidence>
<proteinExistence type="predicted"/>
<dbReference type="CDD" id="cd18722">
    <property type="entry name" value="PIN_NicB-like"/>
    <property type="match status" value="1"/>
</dbReference>
<dbReference type="RefSeq" id="WP_307260951.1">
    <property type="nucleotide sequence ID" value="NZ_JAUSVL010000001.1"/>
</dbReference>
<dbReference type="GO" id="GO:0004540">
    <property type="term" value="F:RNA nuclease activity"/>
    <property type="evidence" value="ECO:0007669"/>
    <property type="project" value="InterPro"/>
</dbReference>
<comment type="caution">
    <text evidence="3">The sequence shown here is derived from an EMBL/GenBank/DDBJ whole genome shotgun (WGS) entry which is preliminary data.</text>
</comment>
<accession>A0AAE3VG27</accession>
<keyword evidence="4" id="KW-1185">Reference proteome</keyword>
<evidence type="ECO:0000256" key="1">
    <source>
        <dbReference type="SAM" id="MobiDB-lite"/>
    </source>
</evidence>